<evidence type="ECO:0000256" key="1">
    <source>
        <dbReference type="ARBA" id="ARBA00004173"/>
    </source>
</evidence>
<keyword evidence="5" id="KW-0496">Mitochondrion</keyword>
<evidence type="ECO:0000313" key="9">
    <source>
        <dbReference type="Proteomes" id="UP000789405"/>
    </source>
</evidence>
<dbReference type="PANTHER" id="PTHR48417">
    <property type="entry name" value="ATP SYNTHASE F1 SUBUNIT EPSILON"/>
    <property type="match status" value="1"/>
</dbReference>
<evidence type="ECO:0000313" key="8">
    <source>
        <dbReference type="EMBL" id="CAG8659067.1"/>
    </source>
</evidence>
<evidence type="ECO:0000256" key="6">
    <source>
        <dbReference type="RuleBase" id="RU368087"/>
    </source>
</evidence>
<evidence type="ECO:0000256" key="5">
    <source>
        <dbReference type="ARBA" id="ARBA00023128"/>
    </source>
</evidence>
<dbReference type="SUPFAM" id="SSF64602">
    <property type="entry name" value="F1 ATPase inhibitor, IF1, C-terminal domain"/>
    <property type="match status" value="1"/>
</dbReference>
<evidence type="ECO:0000256" key="7">
    <source>
        <dbReference type="SAM" id="Coils"/>
    </source>
</evidence>
<comment type="similarity">
    <text evidence="2 6">Belongs to the ATPase inhibitor family.</text>
</comment>
<proteinExistence type="inferred from homology"/>
<dbReference type="EMBL" id="CAJVPY010006244">
    <property type="protein sequence ID" value="CAG8659067.1"/>
    <property type="molecule type" value="Genomic_DNA"/>
</dbReference>
<evidence type="ECO:0000256" key="3">
    <source>
        <dbReference type="ARBA" id="ARBA00022946"/>
    </source>
</evidence>
<protein>
    <recommendedName>
        <fullName evidence="6">ATPase inhibitor, mitochondrial</fullName>
    </recommendedName>
</protein>
<dbReference type="InterPro" id="IPR007648">
    <property type="entry name" value="ATPase_inhibitor_mt"/>
</dbReference>
<comment type="function">
    <text evidence="6">Inhibits the enzyme activity of ATPase.</text>
</comment>
<dbReference type="AlphaFoldDB" id="A0A9N9H9P4"/>
<dbReference type="Proteomes" id="UP000789405">
    <property type="component" value="Unassembled WGS sequence"/>
</dbReference>
<dbReference type="Gene3D" id="1.20.5.500">
    <property type="entry name" value="Single helix bin"/>
    <property type="match status" value="1"/>
</dbReference>
<sequence>MFRSLASRSRFPLRKSIIYGDISYRPTPLSVVMSLKPRYFVPDPYGSDGHIRNSGDAFSKKEKAVEDQWIRAHDSEKLKKLREELAKHKKKLEELEDNIENLEGDVNKNKKD</sequence>
<comment type="caution">
    <text evidence="8">The sequence shown here is derived from an EMBL/GenBank/DDBJ whole genome shotgun (WGS) entry which is preliminary data.</text>
</comment>
<name>A0A9N9H9P4_9GLOM</name>
<keyword evidence="9" id="KW-1185">Reference proteome</keyword>
<reference evidence="8" key="1">
    <citation type="submission" date="2021-06" db="EMBL/GenBank/DDBJ databases">
        <authorList>
            <person name="Kallberg Y."/>
            <person name="Tangrot J."/>
            <person name="Rosling A."/>
        </authorList>
    </citation>
    <scope>NUCLEOTIDE SEQUENCE</scope>
    <source>
        <strain evidence="8">MA453B</strain>
    </source>
</reference>
<accession>A0A9N9H9P4</accession>
<comment type="subcellular location">
    <subcellularLocation>
        <location evidence="1">Mitochondrion</location>
    </subcellularLocation>
</comment>
<keyword evidence="3" id="KW-0809">Transit peptide</keyword>
<dbReference type="PANTHER" id="PTHR48417:SF1">
    <property type="entry name" value="ATP SYNTHASE F1 SUBUNIT EPSILON"/>
    <property type="match status" value="1"/>
</dbReference>
<gene>
    <name evidence="8" type="ORF">DERYTH_LOCUS10608</name>
</gene>
<feature type="coiled-coil region" evidence="7">
    <location>
        <begin position="71"/>
        <end position="112"/>
    </location>
</feature>
<organism evidence="8 9">
    <name type="scientific">Dentiscutata erythropus</name>
    <dbReference type="NCBI Taxonomy" id="1348616"/>
    <lineage>
        <taxon>Eukaryota</taxon>
        <taxon>Fungi</taxon>
        <taxon>Fungi incertae sedis</taxon>
        <taxon>Mucoromycota</taxon>
        <taxon>Glomeromycotina</taxon>
        <taxon>Glomeromycetes</taxon>
        <taxon>Diversisporales</taxon>
        <taxon>Gigasporaceae</taxon>
        <taxon>Dentiscutata</taxon>
    </lineage>
</organism>
<dbReference type="OrthoDB" id="5532350at2759"/>
<dbReference type="GO" id="GO:0005739">
    <property type="term" value="C:mitochondrion"/>
    <property type="evidence" value="ECO:0007669"/>
    <property type="project" value="UniProtKB-SubCell"/>
</dbReference>
<evidence type="ECO:0000256" key="4">
    <source>
        <dbReference type="ARBA" id="ARBA00023054"/>
    </source>
</evidence>
<dbReference type="GO" id="GO:0042030">
    <property type="term" value="F:ATPase inhibitor activity"/>
    <property type="evidence" value="ECO:0007669"/>
    <property type="project" value="InterPro"/>
</dbReference>
<dbReference type="Pfam" id="PF04568">
    <property type="entry name" value="IATP"/>
    <property type="match status" value="1"/>
</dbReference>
<evidence type="ECO:0000256" key="2">
    <source>
        <dbReference type="ARBA" id="ARBA00010901"/>
    </source>
</evidence>
<keyword evidence="4 7" id="KW-0175">Coiled coil</keyword>